<dbReference type="AlphaFoldDB" id="A0A1M4T8B7"/>
<accession>A0A1M4T8B7</accession>
<keyword evidence="1" id="KW-0472">Membrane</keyword>
<dbReference type="OrthoDB" id="762228at2"/>
<feature type="transmembrane region" description="Helical" evidence="1">
    <location>
        <begin position="43"/>
        <end position="65"/>
    </location>
</feature>
<protein>
    <submittedName>
        <fullName evidence="2">Uncharacterized protein</fullName>
    </submittedName>
</protein>
<dbReference type="EMBL" id="FQUQ01000001">
    <property type="protein sequence ID" value="SHE40497.1"/>
    <property type="molecule type" value="Genomic_DNA"/>
</dbReference>
<keyword evidence="1" id="KW-0812">Transmembrane</keyword>
<evidence type="ECO:0000313" key="3">
    <source>
        <dbReference type="Proteomes" id="UP000184287"/>
    </source>
</evidence>
<proteinExistence type="predicted"/>
<keyword evidence="3" id="KW-1185">Reference proteome</keyword>
<evidence type="ECO:0000256" key="1">
    <source>
        <dbReference type="SAM" id="Phobius"/>
    </source>
</evidence>
<keyword evidence="1" id="KW-1133">Transmembrane helix</keyword>
<reference evidence="3" key="1">
    <citation type="submission" date="2016-11" db="EMBL/GenBank/DDBJ databases">
        <authorList>
            <person name="Varghese N."/>
            <person name="Submissions S."/>
        </authorList>
    </citation>
    <scope>NUCLEOTIDE SEQUENCE [LARGE SCALE GENOMIC DNA]</scope>
    <source>
        <strain evidence="3">DSM 16990</strain>
    </source>
</reference>
<sequence length="208" mass="24254">MNTYRFRFNNGQKNSTVLFWFFTTLFTIPLTFSTIILQEDPKPLFPVWLLLIFVPLMLVAIYKLFKTASERKSTETISVSKEGFTSSCFGSVLFSEIRSIKVPVREMGVFGGRQLDYYKKTDVDMPYLEFSISTRDGKKLSWILNEWGGLYNSKEEFSIFFDFLTALTDQLHQLYQANEPYNSHLKILDEKGSWDLRGYSLDNTNSTR</sequence>
<feature type="transmembrane region" description="Helical" evidence="1">
    <location>
        <begin position="17"/>
        <end position="37"/>
    </location>
</feature>
<name>A0A1M4T8B7_9SPHI</name>
<gene>
    <name evidence="2" type="ORF">SAMN04488522_101110</name>
</gene>
<organism evidence="2 3">
    <name type="scientific">Pedobacter caeni</name>
    <dbReference type="NCBI Taxonomy" id="288992"/>
    <lineage>
        <taxon>Bacteria</taxon>
        <taxon>Pseudomonadati</taxon>
        <taxon>Bacteroidota</taxon>
        <taxon>Sphingobacteriia</taxon>
        <taxon>Sphingobacteriales</taxon>
        <taxon>Sphingobacteriaceae</taxon>
        <taxon>Pedobacter</taxon>
    </lineage>
</organism>
<dbReference type="Proteomes" id="UP000184287">
    <property type="component" value="Unassembled WGS sequence"/>
</dbReference>
<evidence type="ECO:0000313" key="2">
    <source>
        <dbReference type="EMBL" id="SHE40497.1"/>
    </source>
</evidence>
<dbReference type="RefSeq" id="WP_073226058.1">
    <property type="nucleotide sequence ID" value="NZ_FQUQ01000001.1"/>
</dbReference>
<dbReference type="STRING" id="288992.SAMN04488522_101110"/>